<sequence length="117" mass="13616">MVRDGLVFKDEDGQVIFNQYSFCELVKHLLVELVGISYEDASQIVECSPLAEPVADALGAAVFSHELPYYWAMFFYYGNGYWWKKGIPAQPEDMDAYEALEKKIMERHHLKEPFIWT</sequence>
<organism evidence="1 2">
    <name type="scientific">Anaerotruncus colihominis</name>
    <dbReference type="NCBI Taxonomy" id="169435"/>
    <lineage>
        <taxon>Bacteria</taxon>
        <taxon>Bacillati</taxon>
        <taxon>Bacillota</taxon>
        <taxon>Clostridia</taxon>
        <taxon>Eubacteriales</taxon>
        <taxon>Oscillospiraceae</taxon>
        <taxon>Anaerotruncus</taxon>
    </lineage>
</organism>
<evidence type="ECO:0000313" key="2">
    <source>
        <dbReference type="Proteomes" id="UP000260828"/>
    </source>
</evidence>
<proteinExistence type="predicted"/>
<evidence type="ECO:0000313" key="1">
    <source>
        <dbReference type="EMBL" id="RGE70401.1"/>
    </source>
</evidence>
<accession>A0A3E3ITY5</accession>
<dbReference type="Proteomes" id="UP000260828">
    <property type="component" value="Unassembled WGS sequence"/>
</dbReference>
<protein>
    <submittedName>
        <fullName evidence="1">Uncharacterized protein</fullName>
    </submittedName>
</protein>
<gene>
    <name evidence="1" type="ORF">DXC40_04970</name>
</gene>
<comment type="caution">
    <text evidence="1">The sequence shown here is derived from an EMBL/GenBank/DDBJ whole genome shotgun (WGS) entry which is preliminary data.</text>
</comment>
<dbReference type="EMBL" id="QVME01000001">
    <property type="protein sequence ID" value="RGE70401.1"/>
    <property type="molecule type" value="Genomic_DNA"/>
</dbReference>
<dbReference type="RefSeq" id="WP_117546226.1">
    <property type="nucleotide sequence ID" value="NZ_QVME01000001.1"/>
</dbReference>
<reference evidence="1 2" key="1">
    <citation type="submission" date="2018-08" db="EMBL/GenBank/DDBJ databases">
        <title>A genome reference for cultivated species of the human gut microbiota.</title>
        <authorList>
            <person name="Zou Y."/>
            <person name="Xue W."/>
            <person name="Luo G."/>
        </authorList>
    </citation>
    <scope>NUCLEOTIDE SEQUENCE [LARGE SCALE GENOMIC DNA]</scope>
    <source>
        <strain evidence="1 2">TF05-12AC</strain>
    </source>
</reference>
<dbReference type="AlphaFoldDB" id="A0A3E3ITY5"/>
<name>A0A3E3ITY5_9FIRM</name>